<accession>A0A8J4VUI6</accession>
<dbReference type="EMBL" id="JRKL02001871">
    <property type="protein sequence ID" value="KAF3961589.1"/>
    <property type="molecule type" value="Genomic_DNA"/>
</dbReference>
<evidence type="ECO:0000313" key="3">
    <source>
        <dbReference type="Proteomes" id="UP000737018"/>
    </source>
</evidence>
<gene>
    <name evidence="2" type="ORF">CMV_013811</name>
</gene>
<evidence type="ECO:0000256" key="1">
    <source>
        <dbReference type="SAM" id="MobiDB-lite"/>
    </source>
</evidence>
<feature type="region of interest" description="Disordered" evidence="1">
    <location>
        <begin position="1"/>
        <end position="26"/>
    </location>
</feature>
<comment type="caution">
    <text evidence="2">The sequence shown here is derived from an EMBL/GenBank/DDBJ whole genome shotgun (WGS) entry which is preliminary data.</text>
</comment>
<dbReference type="AlphaFoldDB" id="A0A8J4VUI6"/>
<dbReference type="Proteomes" id="UP000737018">
    <property type="component" value="Unassembled WGS sequence"/>
</dbReference>
<reference evidence="2" key="1">
    <citation type="submission" date="2020-03" db="EMBL/GenBank/DDBJ databases">
        <title>Castanea mollissima Vanexum genome sequencing.</title>
        <authorList>
            <person name="Staton M."/>
        </authorList>
    </citation>
    <scope>NUCLEOTIDE SEQUENCE</scope>
    <source>
        <tissue evidence="2">Leaf</tissue>
    </source>
</reference>
<name>A0A8J4VUI6_9ROSI</name>
<proteinExistence type="predicted"/>
<sequence>MPSSHQPHPCSDRMGMSLKTKTHNSHDHQIRYQNRLELVGFGSYLCFSAKMLVERDFDLVAKEKNDTSFVENLSKSGGHFVRSSDGHALARLNELRVSDNLFALHTKLSLQRFHVHYSHQPPLSLSLLLLLLLLSLSAL</sequence>
<protein>
    <submittedName>
        <fullName evidence="2">Uncharacterized protein</fullName>
    </submittedName>
</protein>
<organism evidence="2 3">
    <name type="scientific">Castanea mollissima</name>
    <name type="common">Chinese chestnut</name>
    <dbReference type="NCBI Taxonomy" id="60419"/>
    <lineage>
        <taxon>Eukaryota</taxon>
        <taxon>Viridiplantae</taxon>
        <taxon>Streptophyta</taxon>
        <taxon>Embryophyta</taxon>
        <taxon>Tracheophyta</taxon>
        <taxon>Spermatophyta</taxon>
        <taxon>Magnoliopsida</taxon>
        <taxon>eudicotyledons</taxon>
        <taxon>Gunneridae</taxon>
        <taxon>Pentapetalae</taxon>
        <taxon>rosids</taxon>
        <taxon>fabids</taxon>
        <taxon>Fagales</taxon>
        <taxon>Fagaceae</taxon>
        <taxon>Castanea</taxon>
    </lineage>
</organism>
<keyword evidence="3" id="KW-1185">Reference proteome</keyword>
<evidence type="ECO:0000313" key="2">
    <source>
        <dbReference type="EMBL" id="KAF3961589.1"/>
    </source>
</evidence>